<accession>A0A4R2L9S6</accession>
<comment type="caution">
    <text evidence="7">The sequence shown here is derived from an EMBL/GenBank/DDBJ whole genome shotgun (WGS) entry which is preliminary data.</text>
</comment>
<dbReference type="InterPro" id="IPR000709">
    <property type="entry name" value="Leu_Ile_Val-bd"/>
</dbReference>
<dbReference type="Gene3D" id="3.40.50.2300">
    <property type="match status" value="2"/>
</dbReference>
<organism evidence="7 8">
    <name type="scientific">Plasticicumulans lactativorans</name>
    <dbReference type="NCBI Taxonomy" id="1133106"/>
    <lineage>
        <taxon>Bacteria</taxon>
        <taxon>Pseudomonadati</taxon>
        <taxon>Pseudomonadota</taxon>
        <taxon>Gammaproteobacteria</taxon>
        <taxon>Candidatus Competibacteraceae</taxon>
        <taxon>Plasticicumulans</taxon>
    </lineage>
</organism>
<feature type="signal peptide" evidence="5">
    <location>
        <begin position="1"/>
        <end position="23"/>
    </location>
</feature>
<feature type="domain" description="Leucine-binding protein" evidence="6">
    <location>
        <begin position="26"/>
        <end position="358"/>
    </location>
</feature>
<dbReference type="Proteomes" id="UP000295765">
    <property type="component" value="Unassembled WGS sequence"/>
</dbReference>
<dbReference type="RefSeq" id="WP_132542683.1">
    <property type="nucleotide sequence ID" value="NZ_SLWY01000011.1"/>
</dbReference>
<name>A0A4R2L9S6_9GAMM</name>
<keyword evidence="8" id="KW-1185">Reference proteome</keyword>
<dbReference type="InterPro" id="IPR028081">
    <property type="entry name" value="Leu-bd"/>
</dbReference>
<evidence type="ECO:0000256" key="5">
    <source>
        <dbReference type="SAM" id="SignalP"/>
    </source>
</evidence>
<comment type="similarity">
    <text evidence="1">Belongs to the leucine-binding protein family.</text>
</comment>
<feature type="chain" id="PRO_5020713998" evidence="5">
    <location>
        <begin position="24"/>
        <end position="367"/>
    </location>
</feature>
<dbReference type="PANTHER" id="PTHR47151:SF3">
    <property type="entry name" value="LEUCINE-SPECIFIC-BINDING PROTEIN"/>
    <property type="match status" value="1"/>
</dbReference>
<gene>
    <name evidence="7" type="ORF">EV699_111107</name>
</gene>
<evidence type="ECO:0000313" key="7">
    <source>
        <dbReference type="EMBL" id="TCO80906.1"/>
    </source>
</evidence>
<reference evidence="7 8" key="1">
    <citation type="submission" date="2019-03" db="EMBL/GenBank/DDBJ databases">
        <title>Genomic Encyclopedia of Type Strains, Phase IV (KMG-IV): sequencing the most valuable type-strain genomes for metagenomic binning, comparative biology and taxonomic classification.</title>
        <authorList>
            <person name="Goeker M."/>
        </authorList>
    </citation>
    <scope>NUCLEOTIDE SEQUENCE [LARGE SCALE GENOMIC DNA]</scope>
    <source>
        <strain evidence="7 8">DSM 25287</strain>
    </source>
</reference>
<evidence type="ECO:0000313" key="8">
    <source>
        <dbReference type="Proteomes" id="UP000295765"/>
    </source>
</evidence>
<evidence type="ECO:0000256" key="4">
    <source>
        <dbReference type="ARBA" id="ARBA00022970"/>
    </source>
</evidence>
<evidence type="ECO:0000256" key="1">
    <source>
        <dbReference type="ARBA" id="ARBA00010062"/>
    </source>
</evidence>
<evidence type="ECO:0000256" key="3">
    <source>
        <dbReference type="ARBA" id="ARBA00022729"/>
    </source>
</evidence>
<dbReference type="InterPro" id="IPR028082">
    <property type="entry name" value="Peripla_BP_I"/>
</dbReference>
<keyword evidence="4" id="KW-0029">Amino-acid transport</keyword>
<dbReference type="PANTHER" id="PTHR47151">
    <property type="entry name" value="LEU/ILE/VAL-BINDING ABC TRANSPORTER SUBUNIT"/>
    <property type="match status" value="1"/>
</dbReference>
<dbReference type="Pfam" id="PF13458">
    <property type="entry name" value="Peripla_BP_6"/>
    <property type="match status" value="1"/>
</dbReference>
<evidence type="ECO:0000256" key="2">
    <source>
        <dbReference type="ARBA" id="ARBA00022448"/>
    </source>
</evidence>
<protein>
    <submittedName>
        <fullName evidence="7">L-leucine-binding protein /L-isoleucine-binding protein /L-valine-binding protein</fullName>
    </submittedName>
</protein>
<keyword evidence="2" id="KW-0813">Transport</keyword>
<evidence type="ECO:0000259" key="6">
    <source>
        <dbReference type="Pfam" id="PF13458"/>
    </source>
</evidence>
<dbReference type="NCBIfam" id="NF011933">
    <property type="entry name" value="PRK15404.1"/>
    <property type="match status" value="1"/>
</dbReference>
<dbReference type="OrthoDB" id="9768386at2"/>
<sequence length="367" mass="38824">MMISRNALGVAVALALFGAAAHAADTVKIAIAGPKTGPVAQYGDMQFIGARMAIERINAAGGVAGMKLEGVELDDACEPKQSPTVANKVVGEKIHFVVGHLCSGATKPAAKIYDDNDVLMVTPAATNDEITAMGLKLVFRTIGKDSQQGPTAGNFIADKIKPKLIAVIHDKQSYGQGIAEQVRKTVEAKGIKVAMFEGINKGDTDFSALITKLKQAGVDFVYYGGYHPELIVLLKQAREQNLGARWMGPEGVAVSDVKGEAAEGLLVTLPTDFSTDPANAELVKAFKAKNEDPSGPFVLTSYAAVQVIADAVNATKATDATKVGDYLRKATFKTPIGEIGFDDKGDLKGAKFEVYEWHKDATKTPAK</sequence>
<dbReference type="EMBL" id="SLWY01000011">
    <property type="protein sequence ID" value="TCO80906.1"/>
    <property type="molecule type" value="Genomic_DNA"/>
</dbReference>
<dbReference type="SUPFAM" id="SSF53822">
    <property type="entry name" value="Periplasmic binding protein-like I"/>
    <property type="match status" value="1"/>
</dbReference>
<dbReference type="CDD" id="cd06342">
    <property type="entry name" value="PBP1_ABC_LIVBP-like"/>
    <property type="match status" value="1"/>
</dbReference>
<proteinExistence type="inferred from homology"/>
<dbReference type="AlphaFoldDB" id="A0A4R2L9S6"/>
<dbReference type="GO" id="GO:0006865">
    <property type="term" value="P:amino acid transport"/>
    <property type="evidence" value="ECO:0007669"/>
    <property type="project" value="UniProtKB-KW"/>
</dbReference>
<keyword evidence="3 5" id="KW-0732">Signal</keyword>
<dbReference type="PRINTS" id="PR00337">
    <property type="entry name" value="LEUILEVALBP"/>
</dbReference>